<keyword evidence="1" id="KW-1133">Transmembrane helix</keyword>
<comment type="caution">
    <text evidence="2">The sequence shown here is derived from an EMBL/GenBank/DDBJ whole genome shotgun (WGS) entry which is preliminary data.</text>
</comment>
<dbReference type="AlphaFoldDB" id="A0A2M7BQ95"/>
<keyword evidence="1" id="KW-0472">Membrane</keyword>
<evidence type="ECO:0000256" key="1">
    <source>
        <dbReference type="SAM" id="Phobius"/>
    </source>
</evidence>
<protein>
    <submittedName>
        <fullName evidence="2">Uncharacterized protein</fullName>
    </submittedName>
</protein>
<dbReference type="Proteomes" id="UP000229191">
    <property type="component" value="Unassembled WGS sequence"/>
</dbReference>
<accession>A0A2M7BQ95</accession>
<proteinExistence type="predicted"/>
<dbReference type="EMBL" id="PEVB01000040">
    <property type="protein sequence ID" value="PIV07642.1"/>
    <property type="molecule type" value="Genomic_DNA"/>
</dbReference>
<keyword evidence="1" id="KW-0812">Transmembrane</keyword>
<evidence type="ECO:0000313" key="2">
    <source>
        <dbReference type="EMBL" id="PIV07642.1"/>
    </source>
</evidence>
<feature type="transmembrane region" description="Helical" evidence="1">
    <location>
        <begin position="242"/>
        <end position="262"/>
    </location>
</feature>
<evidence type="ECO:0000313" key="3">
    <source>
        <dbReference type="Proteomes" id="UP000229191"/>
    </source>
</evidence>
<gene>
    <name evidence="2" type="ORF">COS53_01385</name>
</gene>
<organism evidence="2 3">
    <name type="scientific">Candidatus Shapirobacteria bacterium CG03_land_8_20_14_0_80_35_14</name>
    <dbReference type="NCBI Taxonomy" id="1974878"/>
    <lineage>
        <taxon>Bacteria</taxon>
        <taxon>Candidatus Shapironibacteriota</taxon>
    </lineage>
</organism>
<reference evidence="3" key="1">
    <citation type="submission" date="2017-09" db="EMBL/GenBank/DDBJ databases">
        <title>Depth-based differentiation of microbial function through sediment-hosted aquifers and enrichment of novel symbionts in the deep terrestrial subsurface.</title>
        <authorList>
            <person name="Probst A.J."/>
            <person name="Ladd B."/>
            <person name="Jarett J.K."/>
            <person name="Geller-Mcgrath D.E."/>
            <person name="Sieber C.M.K."/>
            <person name="Emerson J.B."/>
            <person name="Anantharaman K."/>
            <person name="Thomas B.C."/>
            <person name="Malmstrom R."/>
            <person name="Stieglmeier M."/>
            <person name="Klingl A."/>
            <person name="Woyke T."/>
            <person name="Ryan C.M."/>
            <person name="Banfield J.F."/>
        </authorList>
    </citation>
    <scope>NUCLEOTIDE SEQUENCE [LARGE SCALE GENOMIC DNA]</scope>
</reference>
<name>A0A2M7BQ95_9BACT</name>
<sequence length="269" mass="30133">MTNLSIQPSQLEIQLKPGTNYVQSYIIKNNGDVSVTLNTSVDTWLPQGLNGNIIYLNSPPNLNISLSNSDLKLGQNFILNPNQSKQLVLKIQGDTPGDYYFTFFVNQNVSPNPSTNSTQLIRLGSHLLISISDSELATTNFKINNFKVQNPFIDCFFSSVKFSGEIQNNSNYFDKIDNTISISKNNTVINKLTIFPDNVLSHHSRTLRCLNDKSPAECQLSKPLWPGIYQASIDNTSTSFIVLPYSLLIFLLLLIIITKLLIDKKNNIL</sequence>